<organism evidence="2 3">
    <name type="scientific">Dipteronia sinensis</name>
    <dbReference type="NCBI Taxonomy" id="43782"/>
    <lineage>
        <taxon>Eukaryota</taxon>
        <taxon>Viridiplantae</taxon>
        <taxon>Streptophyta</taxon>
        <taxon>Embryophyta</taxon>
        <taxon>Tracheophyta</taxon>
        <taxon>Spermatophyta</taxon>
        <taxon>Magnoliopsida</taxon>
        <taxon>eudicotyledons</taxon>
        <taxon>Gunneridae</taxon>
        <taxon>Pentapetalae</taxon>
        <taxon>rosids</taxon>
        <taxon>malvids</taxon>
        <taxon>Sapindales</taxon>
        <taxon>Sapindaceae</taxon>
        <taxon>Hippocastanoideae</taxon>
        <taxon>Acereae</taxon>
        <taxon>Dipteronia</taxon>
    </lineage>
</organism>
<dbReference type="PANTHER" id="PTHR31286:SF60">
    <property type="entry name" value="PROTEIN, PUTATIVE-RELATED"/>
    <property type="match status" value="1"/>
</dbReference>
<dbReference type="EMBL" id="JANJYJ010000002">
    <property type="protein sequence ID" value="KAK3225744.1"/>
    <property type="molecule type" value="Genomic_DNA"/>
</dbReference>
<gene>
    <name evidence="2" type="ORF">Dsin_005606</name>
</gene>
<evidence type="ECO:0000259" key="1">
    <source>
        <dbReference type="Pfam" id="PF14111"/>
    </source>
</evidence>
<proteinExistence type="predicted"/>
<name>A0AAE0EF30_9ROSI</name>
<comment type="caution">
    <text evidence="2">The sequence shown here is derived from an EMBL/GenBank/DDBJ whole genome shotgun (WGS) entry which is preliminary data.</text>
</comment>
<dbReference type="Proteomes" id="UP001281410">
    <property type="component" value="Unassembled WGS sequence"/>
</dbReference>
<dbReference type="PANTHER" id="PTHR31286">
    <property type="entry name" value="GLYCINE-RICH CELL WALL STRUCTURAL PROTEIN 1.8-LIKE"/>
    <property type="match status" value="1"/>
</dbReference>
<sequence length="438" mass="47140">MVYNSMDLMSMEASLYVSSSAGSRVVPSRPHVSLRPHGGKVVDDLLVGSSSMFVKGSLPRGEAVVGGVEPLVGSSLPTSSIRGSSFTDLFKAAPIQVDNVSGPSTLSKKGGYVAIRVDPSAYKSRLEVCKFSLIGRVVLSSGKKPWKLVDLKAKLQYVWKLASVWRLISLGKGYFQIMLNIDAEKNMVWSLGSLNLKPGVLRLQPWIPDFNPSLQKSSNAQVWVCFYDLSWEYWHPKIIFDLARGIGVPLRLDRVTMEGDFRHFTGVLVDIDVSTVPPSSLLLERDDSHSSFILVEYESLPAFCSTCSSIGHFPNACRWNKSSKGIPVNSSKPDSTRDGPVMTVADEGFQDLWALDSVVVHSFAGSDPVLSTVSSVGLVASPGFTFVGGSYYFGGGCSGSTQISGFPASDSQAELRLIAGSSLSSQTEAEGLDASNIS</sequence>
<protein>
    <recommendedName>
        <fullName evidence="1">DUF4283 domain-containing protein</fullName>
    </recommendedName>
</protein>
<keyword evidence="3" id="KW-1185">Reference proteome</keyword>
<evidence type="ECO:0000313" key="3">
    <source>
        <dbReference type="Proteomes" id="UP001281410"/>
    </source>
</evidence>
<dbReference type="InterPro" id="IPR025558">
    <property type="entry name" value="DUF4283"/>
</dbReference>
<feature type="domain" description="DUF4283" evidence="1">
    <location>
        <begin position="127"/>
        <end position="213"/>
    </location>
</feature>
<evidence type="ECO:0000313" key="2">
    <source>
        <dbReference type="EMBL" id="KAK3225744.1"/>
    </source>
</evidence>
<dbReference type="Pfam" id="PF14111">
    <property type="entry name" value="DUF4283"/>
    <property type="match status" value="1"/>
</dbReference>
<reference evidence="2" key="1">
    <citation type="journal article" date="2023" name="Plant J.">
        <title>Genome sequences and population genomics provide insights into the demographic history, inbreeding, and mutation load of two 'living fossil' tree species of Dipteronia.</title>
        <authorList>
            <person name="Feng Y."/>
            <person name="Comes H.P."/>
            <person name="Chen J."/>
            <person name="Zhu S."/>
            <person name="Lu R."/>
            <person name="Zhang X."/>
            <person name="Li P."/>
            <person name="Qiu J."/>
            <person name="Olsen K.M."/>
            <person name="Qiu Y."/>
        </authorList>
    </citation>
    <scope>NUCLEOTIDE SEQUENCE</scope>
    <source>
        <strain evidence="2">NBL</strain>
    </source>
</reference>
<dbReference type="AlphaFoldDB" id="A0AAE0EF30"/>
<accession>A0AAE0EF30</accession>
<dbReference type="InterPro" id="IPR040256">
    <property type="entry name" value="At4g02000-like"/>
</dbReference>